<reference evidence="2 3" key="1">
    <citation type="submission" date="2016-10" db="EMBL/GenBank/DDBJ databases">
        <authorList>
            <person name="Varghese N."/>
            <person name="Submissions S."/>
        </authorList>
    </citation>
    <scope>NUCLEOTIDE SEQUENCE [LARGE SCALE GENOMIC DNA]</scope>
    <source>
        <strain evidence="2 3">LMG 22274</strain>
    </source>
</reference>
<dbReference type="GeneID" id="61306935"/>
<sequence>MTDAIVSEKVTYAFKAVLFLLVGAGLMIAAIATTFNTLDFLQTSLVAPGHVTELNHGGSHPEVAITTRSGERVSYPQNGLIFGLKPGDEVQVRYLPDSPRTSARADLVGSIWGWSIVTGLIGFIALVVGLDCLEKSGLIQRKNDTKK</sequence>
<organism evidence="2 3">
    <name type="scientific">Paraburkholderia tropica</name>
    <dbReference type="NCBI Taxonomy" id="92647"/>
    <lineage>
        <taxon>Bacteria</taxon>
        <taxon>Pseudomonadati</taxon>
        <taxon>Pseudomonadota</taxon>
        <taxon>Betaproteobacteria</taxon>
        <taxon>Burkholderiales</taxon>
        <taxon>Burkholderiaceae</taxon>
        <taxon>Paraburkholderia</taxon>
    </lineage>
</organism>
<proteinExistence type="predicted"/>
<keyword evidence="1" id="KW-0812">Transmembrane</keyword>
<name>A0AAQ1JUB2_9BURK</name>
<comment type="caution">
    <text evidence="2">The sequence shown here is derived from an EMBL/GenBank/DDBJ whole genome shotgun (WGS) entry which is preliminary data.</text>
</comment>
<accession>A0AAQ1JUB2</accession>
<evidence type="ECO:0008006" key="4">
    <source>
        <dbReference type="Google" id="ProtNLM"/>
    </source>
</evidence>
<dbReference type="Proteomes" id="UP000183529">
    <property type="component" value="Unassembled WGS sequence"/>
</dbReference>
<feature type="transmembrane region" description="Helical" evidence="1">
    <location>
        <begin position="12"/>
        <end position="35"/>
    </location>
</feature>
<dbReference type="AlphaFoldDB" id="A0AAQ1JUB2"/>
<keyword evidence="1" id="KW-1133">Transmembrane helix</keyword>
<evidence type="ECO:0000313" key="2">
    <source>
        <dbReference type="EMBL" id="SEJ70043.1"/>
    </source>
</evidence>
<dbReference type="RefSeq" id="WP_074983663.1">
    <property type="nucleotide sequence ID" value="NZ_CADFGN010000008.1"/>
</dbReference>
<evidence type="ECO:0000313" key="3">
    <source>
        <dbReference type="Proteomes" id="UP000183529"/>
    </source>
</evidence>
<dbReference type="EMBL" id="FNZM01000007">
    <property type="protein sequence ID" value="SEJ70043.1"/>
    <property type="molecule type" value="Genomic_DNA"/>
</dbReference>
<protein>
    <recommendedName>
        <fullName evidence="4">DUF3592 domain-containing protein</fullName>
    </recommendedName>
</protein>
<feature type="transmembrane region" description="Helical" evidence="1">
    <location>
        <begin position="111"/>
        <end position="133"/>
    </location>
</feature>
<keyword evidence="1" id="KW-0472">Membrane</keyword>
<evidence type="ECO:0000256" key="1">
    <source>
        <dbReference type="SAM" id="Phobius"/>
    </source>
</evidence>
<gene>
    <name evidence="2" type="ORF">SAMN05216550_107247</name>
</gene>